<reference evidence="2" key="1">
    <citation type="submission" date="2015-03" db="EMBL/GenBank/DDBJ databases">
        <authorList>
            <person name="Wibberg D."/>
        </authorList>
    </citation>
    <scope>NUCLEOTIDE SEQUENCE [LARGE SCALE GENOMIC DNA]</scope>
</reference>
<dbReference type="EMBL" id="LN831776">
    <property type="protein sequence ID" value="CQR54243.1"/>
    <property type="molecule type" value="Genomic_DNA"/>
</dbReference>
<dbReference type="KEGG" id="pri:PRIO_1833"/>
<dbReference type="HOGENOM" id="CLU_155216_0_0_9"/>
<accession>A0A0E3WGW4</accession>
<gene>
    <name evidence="1" type="ORF">PRIO_1833</name>
</gene>
<proteinExistence type="predicted"/>
<protein>
    <submittedName>
        <fullName evidence="1">Uncharacterized protein</fullName>
    </submittedName>
</protein>
<sequence>MTAMPQIIDIGKSIPSSLSQSTSLSVIAFPSSLILGQFGLNVSTGGSVLLEATIGLQNTGSNPPDVVFTIVRNAVQISTFRSSSTAANAFDAVKLSYVDSGLTSGYYAYAITAFSVSGGNLPNIIGPIVFQGLSIL</sequence>
<organism evidence="1 2">
    <name type="scientific">Paenibacillus riograndensis SBR5</name>
    <dbReference type="NCBI Taxonomy" id="1073571"/>
    <lineage>
        <taxon>Bacteria</taxon>
        <taxon>Bacillati</taxon>
        <taxon>Bacillota</taxon>
        <taxon>Bacilli</taxon>
        <taxon>Bacillales</taxon>
        <taxon>Paenibacillaceae</taxon>
        <taxon>Paenibacillus</taxon>
        <taxon>Paenibacillus sonchi group</taxon>
    </lineage>
</organism>
<evidence type="ECO:0000313" key="1">
    <source>
        <dbReference type="EMBL" id="CQR54243.1"/>
    </source>
</evidence>
<dbReference type="PATRIC" id="fig|1073571.4.peg.1922"/>
<name>A0A0E3WGW4_9BACL</name>
<dbReference type="STRING" id="483937.AMQ84_05865"/>
<evidence type="ECO:0000313" key="2">
    <source>
        <dbReference type="Proteomes" id="UP000033163"/>
    </source>
</evidence>
<dbReference type="AlphaFoldDB" id="A0A0E3WGW4"/>
<dbReference type="Proteomes" id="UP000033163">
    <property type="component" value="Chromosome I"/>
</dbReference>